<evidence type="ECO:0000256" key="1">
    <source>
        <dbReference type="SAM" id="MobiDB-lite"/>
    </source>
</evidence>
<dbReference type="GO" id="GO:0003676">
    <property type="term" value="F:nucleic acid binding"/>
    <property type="evidence" value="ECO:0007669"/>
    <property type="project" value="InterPro"/>
</dbReference>
<keyword evidence="3" id="KW-1185">Reference proteome</keyword>
<dbReference type="AlphaFoldDB" id="A0A7C8IL12"/>
<dbReference type="InParanoid" id="A0A7C8IL12"/>
<proteinExistence type="predicted"/>
<organism evidence="2 3">
    <name type="scientific">Xylaria multiplex</name>
    <dbReference type="NCBI Taxonomy" id="323545"/>
    <lineage>
        <taxon>Eukaryota</taxon>
        <taxon>Fungi</taxon>
        <taxon>Dikarya</taxon>
        <taxon>Ascomycota</taxon>
        <taxon>Pezizomycotina</taxon>
        <taxon>Sordariomycetes</taxon>
        <taxon>Xylariomycetidae</taxon>
        <taxon>Xylariales</taxon>
        <taxon>Xylariaceae</taxon>
        <taxon>Xylaria</taxon>
    </lineage>
</organism>
<dbReference type="EMBL" id="WUBL01000243">
    <property type="protein sequence ID" value="KAF2963005.1"/>
    <property type="molecule type" value="Genomic_DNA"/>
</dbReference>
<protein>
    <submittedName>
        <fullName evidence="2">Uncharacterized protein</fullName>
    </submittedName>
</protein>
<gene>
    <name evidence="2" type="ORF">GQX73_g10568</name>
</gene>
<comment type="caution">
    <text evidence="2">The sequence shown here is derived from an EMBL/GenBank/DDBJ whole genome shotgun (WGS) entry which is preliminary data.</text>
</comment>
<sequence>MDFFSNRCCGSATATEGAAQRRLDDLASSPWHTDCQVTVDVNCVRHRIDIMRATNDLDLAELLNITHSCTVCKSEATDESYSTTLAKALVDNAKDKLERVEAVAARIKNRGELIERLERHLVAYNKICGSLNIIVNNGEIDYSYKIDPKHGVCLVIRLRDMKKGQSGGTSFIDLEDPTPILTPALSPVRRPITVSSTLVLPTRNITESYETEVVETKKEAKITPSKLNPESRPSFLQDRRSEVERPAALHAHAGNPLSFYYGIQYKPRRPSSPALGQLQKAGQSRMVVFSNLDPGTTYTDLLNKVRGGPVLRAVRADPTTAFVYFVRGEDAYAYVKHVNDGSLGRTQLKVKGKTPRVTLAPTPSYPIRCPLMQRIEQDGVTRCLAFPQYDAAFGRLLEAFLTRWKFRDYTVTQQPRAVVDDDDVEDNAQGRSSNAPSELAEEWVVEDDELAAAAKKPKKSNMDLVHFDFRDVVHAQDAYQLICNGFPHCEVDYGPDPCAGSLDELEGY</sequence>
<evidence type="ECO:0000313" key="2">
    <source>
        <dbReference type="EMBL" id="KAF2963005.1"/>
    </source>
</evidence>
<evidence type="ECO:0000313" key="3">
    <source>
        <dbReference type="Proteomes" id="UP000481858"/>
    </source>
</evidence>
<dbReference type="SUPFAM" id="SSF54928">
    <property type="entry name" value="RNA-binding domain, RBD"/>
    <property type="match status" value="1"/>
</dbReference>
<dbReference type="OrthoDB" id="5244622at2759"/>
<feature type="region of interest" description="Disordered" evidence="1">
    <location>
        <begin position="417"/>
        <end position="440"/>
    </location>
</feature>
<reference evidence="2 3" key="1">
    <citation type="submission" date="2019-12" db="EMBL/GenBank/DDBJ databases">
        <title>Draft genome sequence of the ascomycete Xylaria multiplex DSM 110363.</title>
        <authorList>
            <person name="Buettner E."/>
            <person name="Kellner H."/>
        </authorList>
    </citation>
    <scope>NUCLEOTIDE SEQUENCE [LARGE SCALE GENOMIC DNA]</scope>
    <source>
        <strain evidence="2 3">DSM 110363</strain>
    </source>
</reference>
<name>A0A7C8IL12_9PEZI</name>
<accession>A0A7C8IL12</accession>
<dbReference type="InterPro" id="IPR035979">
    <property type="entry name" value="RBD_domain_sf"/>
</dbReference>
<dbReference type="Proteomes" id="UP000481858">
    <property type="component" value="Unassembled WGS sequence"/>
</dbReference>